<gene>
    <name evidence="5" type="ORF">DCF82_10065</name>
</gene>
<dbReference type="PANTHER" id="PTHR30404">
    <property type="entry name" value="N-ACETYLMURAMOYL-L-ALANINE AMIDASE"/>
    <property type="match status" value="1"/>
</dbReference>
<dbReference type="SUPFAM" id="SSF53187">
    <property type="entry name" value="Zn-dependent exopeptidases"/>
    <property type="match status" value="1"/>
</dbReference>
<dbReference type="GO" id="GO:0008745">
    <property type="term" value="F:N-acetylmuramoyl-L-alanine amidase activity"/>
    <property type="evidence" value="ECO:0007669"/>
    <property type="project" value="UniProtKB-EC"/>
</dbReference>
<evidence type="ECO:0000259" key="4">
    <source>
        <dbReference type="PROSITE" id="PS51782"/>
    </source>
</evidence>
<dbReference type="EC" id="3.5.1.28" evidence="2"/>
<dbReference type="InterPro" id="IPR018392">
    <property type="entry name" value="LysM"/>
</dbReference>
<comment type="caution">
    <text evidence="5">The sequence shown here is derived from an EMBL/GenBank/DDBJ whole genome shotgun (WGS) entry which is preliminary data.</text>
</comment>
<reference evidence="5 6" key="1">
    <citation type="journal article" date="2018" name="Nat. Biotechnol.">
        <title>A standardized bacterial taxonomy based on genome phylogeny substantially revises the tree of life.</title>
        <authorList>
            <person name="Parks D.H."/>
            <person name="Chuvochina M."/>
            <person name="Waite D.W."/>
            <person name="Rinke C."/>
            <person name="Skarshewski A."/>
            <person name="Chaumeil P.A."/>
            <person name="Hugenholtz P."/>
        </authorList>
    </citation>
    <scope>NUCLEOTIDE SEQUENCE [LARGE SCALE GENOMIC DNA]</scope>
    <source>
        <strain evidence="5">UBA9049</strain>
    </source>
</reference>
<name>A0A3B8WE33_MARNT</name>
<protein>
    <recommendedName>
        <fullName evidence="2">N-acetylmuramoyl-L-alanine amidase</fullName>
        <ecNumber evidence="2">3.5.1.28</ecNumber>
    </recommendedName>
</protein>
<dbReference type="SUPFAM" id="SSF54106">
    <property type="entry name" value="LysM domain"/>
    <property type="match status" value="1"/>
</dbReference>
<dbReference type="AlphaFoldDB" id="A0A3B8WE33"/>
<dbReference type="InterPro" id="IPR050695">
    <property type="entry name" value="N-acetylmuramoyl_amidase_3"/>
</dbReference>
<comment type="catalytic activity">
    <reaction evidence="1">
        <text>Hydrolyzes the link between N-acetylmuramoyl residues and L-amino acid residues in certain cell-wall glycopeptides.</text>
        <dbReference type="EC" id="3.5.1.28"/>
    </reaction>
</comment>
<dbReference type="SMART" id="SM00257">
    <property type="entry name" value="LysM"/>
    <property type="match status" value="1"/>
</dbReference>
<keyword evidence="3" id="KW-0378">Hydrolase</keyword>
<dbReference type="CDD" id="cd02696">
    <property type="entry name" value="MurNAc-LAA"/>
    <property type="match status" value="1"/>
</dbReference>
<dbReference type="PANTHER" id="PTHR30404:SF0">
    <property type="entry name" value="N-ACETYLMURAMOYL-L-ALANINE AMIDASE AMIC"/>
    <property type="match status" value="1"/>
</dbReference>
<dbReference type="GO" id="GO:0030288">
    <property type="term" value="C:outer membrane-bounded periplasmic space"/>
    <property type="evidence" value="ECO:0007669"/>
    <property type="project" value="TreeGrafter"/>
</dbReference>
<proteinExistence type="predicted"/>
<evidence type="ECO:0000313" key="5">
    <source>
        <dbReference type="EMBL" id="HAC28144.1"/>
    </source>
</evidence>
<dbReference type="Pfam" id="PF01476">
    <property type="entry name" value="LysM"/>
    <property type="match status" value="1"/>
</dbReference>
<dbReference type="Gene3D" id="3.10.350.10">
    <property type="entry name" value="LysM domain"/>
    <property type="match status" value="1"/>
</dbReference>
<evidence type="ECO:0000256" key="1">
    <source>
        <dbReference type="ARBA" id="ARBA00001561"/>
    </source>
</evidence>
<dbReference type="InterPro" id="IPR036779">
    <property type="entry name" value="LysM_dom_sf"/>
</dbReference>
<feature type="non-terminal residue" evidence="5">
    <location>
        <position position="1"/>
    </location>
</feature>
<evidence type="ECO:0000256" key="3">
    <source>
        <dbReference type="ARBA" id="ARBA00022801"/>
    </source>
</evidence>
<dbReference type="EMBL" id="DLYI01000129">
    <property type="protein sequence ID" value="HAC28144.1"/>
    <property type="molecule type" value="Genomic_DNA"/>
</dbReference>
<sequence>VGLRNRTLLARKYNADLFVSVHADAFRTPQPRGASVFALSQRGATSETARWLAQSENRSDLIGGAGGVSLDGRDDMLAGVLLDLSMTASINASLGVGDSVLGRLGRVAKLHKQGVEQAAFVVLKSPDIPSILVEAGFISNPTEEKNLASEWYRNKLANAIFDGIEQYFRRTPPPGTLLAWEKQQNRGGTDVSQYRIQRGDTLSGVARENQTTVSELMRFNGMNDDRVMVGQTIRIPSS</sequence>
<accession>A0A3B8WE33</accession>
<dbReference type="Pfam" id="PF01520">
    <property type="entry name" value="Amidase_3"/>
    <property type="match status" value="1"/>
</dbReference>
<evidence type="ECO:0000256" key="2">
    <source>
        <dbReference type="ARBA" id="ARBA00011901"/>
    </source>
</evidence>
<feature type="domain" description="LysM" evidence="4">
    <location>
        <begin position="192"/>
        <end position="235"/>
    </location>
</feature>
<dbReference type="GO" id="GO:0009253">
    <property type="term" value="P:peptidoglycan catabolic process"/>
    <property type="evidence" value="ECO:0007669"/>
    <property type="project" value="InterPro"/>
</dbReference>
<dbReference type="Gene3D" id="3.40.630.40">
    <property type="entry name" value="Zn-dependent exopeptidases"/>
    <property type="match status" value="1"/>
</dbReference>
<dbReference type="Proteomes" id="UP000261325">
    <property type="component" value="Unassembled WGS sequence"/>
</dbReference>
<organism evidence="5 6">
    <name type="scientific">Marinobacter nauticus</name>
    <name type="common">Marinobacter hydrocarbonoclasticus</name>
    <name type="synonym">Marinobacter aquaeolei</name>
    <dbReference type="NCBI Taxonomy" id="2743"/>
    <lineage>
        <taxon>Bacteria</taxon>
        <taxon>Pseudomonadati</taxon>
        <taxon>Pseudomonadota</taxon>
        <taxon>Gammaproteobacteria</taxon>
        <taxon>Pseudomonadales</taxon>
        <taxon>Marinobacteraceae</taxon>
        <taxon>Marinobacter</taxon>
    </lineage>
</organism>
<dbReference type="PROSITE" id="PS51782">
    <property type="entry name" value="LYSM"/>
    <property type="match status" value="1"/>
</dbReference>
<evidence type="ECO:0000313" key="6">
    <source>
        <dbReference type="Proteomes" id="UP000261325"/>
    </source>
</evidence>
<dbReference type="InterPro" id="IPR002508">
    <property type="entry name" value="MurNAc-LAA_cat"/>
</dbReference>
<dbReference type="CDD" id="cd00118">
    <property type="entry name" value="LysM"/>
    <property type="match status" value="1"/>
</dbReference>
<dbReference type="SMART" id="SM00646">
    <property type="entry name" value="Ami_3"/>
    <property type="match status" value="1"/>
</dbReference>